<evidence type="ECO:0000259" key="7">
    <source>
        <dbReference type="Pfam" id="PF26594"/>
    </source>
</evidence>
<gene>
    <name evidence="8" type="ORF">S01H4_10535</name>
</gene>
<dbReference type="PANTHER" id="PTHR22648">
    <property type="entry name" value="TRANSCRIPTION TERMINATION FACTOR NUSA"/>
    <property type="match status" value="1"/>
</dbReference>
<dbReference type="Pfam" id="PF26594">
    <property type="entry name" value="KH_NusA_2nd"/>
    <property type="match status" value="1"/>
</dbReference>
<dbReference type="InterPro" id="IPR004044">
    <property type="entry name" value="KH_dom_type_2"/>
</dbReference>
<dbReference type="GO" id="GO:0003723">
    <property type="term" value="F:RNA binding"/>
    <property type="evidence" value="ECO:0007669"/>
    <property type="project" value="UniProtKB-KW"/>
</dbReference>
<evidence type="ECO:0000256" key="4">
    <source>
        <dbReference type="ARBA" id="ARBA00023015"/>
    </source>
</evidence>
<evidence type="ECO:0000256" key="3">
    <source>
        <dbReference type="ARBA" id="ARBA00022884"/>
    </source>
</evidence>
<keyword evidence="4" id="KW-0805">Transcription regulation</keyword>
<keyword evidence="2" id="KW-0963">Cytoplasm</keyword>
<feature type="domain" description="NusA-like second KH" evidence="7">
    <location>
        <begin position="83"/>
        <end position="145"/>
    </location>
</feature>
<organism evidence="8">
    <name type="scientific">marine sediment metagenome</name>
    <dbReference type="NCBI Taxonomy" id="412755"/>
    <lineage>
        <taxon>unclassified sequences</taxon>
        <taxon>metagenomes</taxon>
        <taxon>ecological metagenomes</taxon>
    </lineage>
</organism>
<evidence type="ECO:0000259" key="6">
    <source>
        <dbReference type="Pfam" id="PF07650"/>
    </source>
</evidence>
<sequence length="153" mass="17149">MHRKAVKIDEESIKLISLFNNLTGAVVKDCIVVPGKMGVRDKVIFLVLKEDVGKAIGRNGENVKVLKEKLQKTIDIIGFSEDIKEFIQNILNTSKVRNVEIRENISGKKTIIITVNPEDKGKAIGKNGIMIKKTKLLVLRHFDVDNCIINTKN</sequence>
<dbReference type="EMBL" id="BART01004055">
    <property type="protein sequence ID" value="GAG65625.1"/>
    <property type="molecule type" value="Genomic_DNA"/>
</dbReference>
<dbReference type="InterPro" id="IPR058582">
    <property type="entry name" value="KH_NusA_2nd"/>
</dbReference>
<dbReference type="AlphaFoldDB" id="X0Z8B2"/>
<dbReference type="GO" id="GO:0031564">
    <property type="term" value="P:transcription antitermination"/>
    <property type="evidence" value="ECO:0007669"/>
    <property type="project" value="InterPro"/>
</dbReference>
<protein>
    <submittedName>
        <fullName evidence="8">Uncharacterized protein</fullName>
    </submittedName>
</protein>
<dbReference type="InterPro" id="IPR030842">
    <property type="entry name" value="TF_NusA_bacterial"/>
</dbReference>
<evidence type="ECO:0000256" key="5">
    <source>
        <dbReference type="ARBA" id="ARBA00023163"/>
    </source>
</evidence>
<proteinExistence type="inferred from homology"/>
<name>X0Z8B2_9ZZZZ</name>
<comment type="caution">
    <text evidence="8">The sequence shown here is derived from an EMBL/GenBank/DDBJ whole genome shotgun (WGS) entry which is preliminary data.</text>
</comment>
<dbReference type="PANTHER" id="PTHR22648:SF0">
    <property type="entry name" value="TRANSCRIPTION TERMINATION_ANTITERMINATION PROTEIN NUSA"/>
    <property type="match status" value="1"/>
</dbReference>
<dbReference type="NCBIfam" id="TIGR01952">
    <property type="entry name" value="nusA_arch"/>
    <property type="match status" value="1"/>
</dbReference>
<keyword evidence="1" id="KW-0806">Transcription termination</keyword>
<keyword evidence="5" id="KW-0804">Transcription</keyword>
<evidence type="ECO:0000313" key="8">
    <source>
        <dbReference type="EMBL" id="GAG65625.1"/>
    </source>
</evidence>
<dbReference type="InterPro" id="IPR009019">
    <property type="entry name" value="KH_sf_prok-type"/>
</dbReference>
<dbReference type="GO" id="GO:0005829">
    <property type="term" value="C:cytosol"/>
    <property type="evidence" value="ECO:0007669"/>
    <property type="project" value="TreeGrafter"/>
</dbReference>
<feature type="domain" description="KH type-2" evidence="6">
    <location>
        <begin position="17"/>
        <end position="75"/>
    </location>
</feature>
<evidence type="ECO:0000256" key="2">
    <source>
        <dbReference type="ARBA" id="ARBA00022490"/>
    </source>
</evidence>
<dbReference type="SUPFAM" id="SSF54814">
    <property type="entry name" value="Prokaryotic type KH domain (KH-domain type II)"/>
    <property type="match status" value="2"/>
</dbReference>
<accession>X0Z8B2</accession>
<dbReference type="InterPro" id="IPR010212">
    <property type="entry name" value="NusA_arc"/>
</dbReference>
<evidence type="ECO:0000256" key="1">
    <source>
        <dbReference type="ARBA" id="ARBA00022472"/>
    </source>
</evidence>
<dbReference type="InterPro" id="IPR015946">
    <property type="entry name" value="KH_dom-like_a/b"/>
</dbReference>
<dbReference type="GO" id="GO:0006353">
    <property type="term" value="P:DNA-templated transcription termination"/>
    <property type="evidence" value="ECO:0007669"/>
    <property type="project" value="UniProtKB-KW"/>
</dbReference>
<reference evidence="8" key="1">
    <citation type="journal article" date="2014" name="Front. Microbiol.">
        <title>High frequency of phylogenetically diverse reductive dehalogenase-homologous genes in deep subseafloor sedimentary metagenomes.</title>
        <authorList>
            <person name="Kawai M."/>
            <person name="Futagami T."/>
            <person name="Toyoda A."/>
            <person name="Takaki Y."/>
            <person name="Nishi S."/>
            <person name="Hori S."/>
            <person name="Arai W."/>
            <person name="Tsubouchi T."/>
            <person name="Morono Y."/>
            <person name="Uchiyama I."/>
            <person name="Ito T."/>
            <person name="Fujiyama A."/>
            <person name="Inagaki F."/>
            <person name="Takami H."/>
        </authorList>
    </citation>
    <scope>NUCLEOTIDE SEQUENCE</scope>
    <source>
        <strain evidence="8">Expedition CK06-06</strain>
    </source>
</reference>
<dbReference type="Pfam" id="PF07650">
    <property type="entry name" value="KH_2"/>
    <property type="match status" value="1"/>
</dbReference>
<dbReference type="Gene3D" id="3.30.300.20">
    <property type="match status" value="2"/>
</dbReference>
<keyword evidence="3" id="KW-0694">RNA-binding</keyword>
<dbReference type="HAMAP" id="MF_00945_A">
    <property type="entry name" value="NusA_A"/>
    <property type="match status" value="1"/>
</dbReference>